<evidence type="ECO:0000313" key="2">
    <source>
        <dbReference type="EMBL" id="RYU45402.1"/>
    </source>
</evidence>
<dbReference type="OrthoDB" id="5592990at2"/>
<gene>
    <name evidence="2" type="ORF">ERW49_14770</name>
</gene>
<evidence type="ECO:0000256" key="1">
    <source>
        <dbReference type="SAM" id="SignalP"/>
    </source>
</evidence>
<feature type="chain" id="PRO_5020782430" evidence="1">
    <location>
        <begin position="18"/>
        <end position="475"/>
    </location>
</feature>
<comment type="caution">
    <text evidence="2">The sequence shown here is derived from an EMBL/GenBank/DDBJ whole genome shotgun (WGS) entry which is preliminary data.</text>
</comment>
<reference evidence="2 3" key="1">
    <citation type="submission" date="2019-02" db="EMBL/GenBank/DDBJ databases">
        <title>Genome sequences of Aliivibrio finisterrensis strains from farmed Atlantic salmon.</title>
        <authorList>
            <person name="Bowman J.P."/>
        </authorList>
    </citation>
    <scope>NUCLEOTIDE SEQUENCE [LARGE SCALE GENOMIC DNA]</scope>
    <source>
        <strain evidence="2 3">A32</strain>
    </source>
</reference>
<protein>
    <submittedName>
        <fullName evidence="2">Chromosome partitioning protein ParA</fullName>
    </submittedName>
</protein>
<name>A0A4Q5KJL5_9GAMM</name>
<proteinExistence type="predicted"/>
<evidence type="ECO:0000313" key="3">
    <source>
        <dbReference type="Proteomes" id="UP000293465"/>
    </source>
</evidence>
<sequence length="475" mass="54501">MKWMPFILLSITTSSHANSGIKTGFFIDSPVTGLYYETSSNLSGVTSKGAFDYRSGDVVRFFLGKDNSGYLISTLSAQEVVTPTLASTTPSKSINLTRLLLSLDSTPNNRDEITLASRALSDTDFQQQLKQIDLSTLDQSAQQLDLDLVSIKDAVHHLNQSQSYIEKNFTSNEVIYRPLNKRLVSVYIQKQDWRGRRCYYDLKYKDHPKYSPPLGRIEYSIGTEYLTQYPSIGDYFNGCQLIKEKALSHDQIPIQKALGWGGLIACSVSGCTRSDLNGFSVENRQDEDSWKYRSVAMNFDPETQLYMSKTQGLGKSEHIQYLNKGESFGFVYEKTKGSTIAFEGVWQQTQYEGEKITQSCLLIENKRILTTQSKKEICSTNKTSYTNDVTERYGDMWWVQNPEPYAELEQMNLLVRWHEKGKKPQYTSWEYLPAGATWDKGLLYRYQQEKYRYPNGSEEMNTFRISEFRKITGRT</sequence>
<dbReference type="EMBL" id="SEZJ01000014">
    <property type="protein sequence ID" value="RYU45402.1"/>
    <property type="molecule type" value="Genomic_DNA"/>
</dbReference>
<dbReference type="Proteomes" id="UP000293465">
    <property type="component" value="Unassembled WGS sequence"/>
</dbReference>
<keyword evidence="1" id="KW-0732">Signal</keyword>
<organism evidence="2 3">
    <name type="scientific">Aliivibrio finisterrensis</name>
    <dbReference type="NCBI Taxonomy" id="511998"/>
    <lineage>
        <taxon>Bacteria</taxon>
        <taxon>Pseudomonadati</taxon>
        <taxon>Pseudomonadota</taxon>
        <taxon>Gammaproteobacteria</taxon>
        <taxon>Vibrionales</taxon>
        <taxon>Vibrionaceae</taxon>
        <taxon>Aliivibrio</taxon>
    </lineage>
</organism>
<feature type="signal peptide" evidence="1">
    <location>
        <begin position="1"/>
        <end position="17"/>
    </location>
</feature>
<accession>A0A4Q5KJL5</accession>
<dbReference type="AlphaFoldDB" id="A0A4Q5KJL5"/>